<name>A0A955LG77_UNCKA</name>
<gene>
    <name evidence="1" type="ORF">KC571_00360</name>
</gene>
<dbReference type="AlphaFoldDB" id="A0A955LG77"/>
<protein>
    <submittedName>
        <fullName evidence="1">Uncharacterized protein</fullName>
    </submittedName>
</protein>
<proteinExistence type="predicted"/>
<comment type="caution">
    <text evidence="1">The sequence shown here is derived from an EMBL/GenBank/DDBJ whole genome shotgun (WGS) entry which is preliminary data.</text>
</comment>
<reference evidence="1" key="1">
    <citation type="submission" date="2020-04" db="EMBL/GenBank/DDBJ databases">
        <authorList>
            <person name="Zhang T."/>
        </authorList>
    </citation>
    <scope>NUCLEOTIDE SEQUENCE</scope>
    <source>
        <strain evidence="1">HKST-UBA01</strain>
    </source>
</reference>
<reference evidence="1" key="2">
    <citation type="journal article" date="2021" name="Microbiome">
        <title>Successional dynamics and alternative stable states in a saline activated sludge microbial community over 9 years.</title>
        <authorList>
            <person name="Wang Y."/>
            <person name="Ye J."/>
            <person name="Ju F."/>
            <person name="Liu L."/>
            <person name="Boyd J.A."/>
            <person name="Deng Y."/>
            <person name="Parks D.H."/>
            <person name="Jiang X."/>
            <person name="Yin X."/>
            <person name="Woodcroft B.J."/>
            <person name="Tyson G.W."/>
            <person name="Hugenholtz P."/>
            <person name="Polz M.F."/>
            <person name="Zhang T."/>
        </authorList>
    </citation>
    <scope>NUCLEOTIDE SEQUENCE</scope>
    <source>
        <strain evidence="1">HKST-UBA01</strain>
    </source>
</reference>
<sequence length="71" mass="7938">MAIYWAKAEVIQLYTDTDGDEMYVLAYDHPNIPPGSNGHFVINSDFERSLQVGDKLEALVGGSNPGQLRRR</sequence>
<accession>A0A955LG77</accession>
<evidence type="ECO:0000313" key="2">
    <source>
        <dbReference type="Proteomes" id="UP000701698"/>
    </source>
</evidence>
<dbReference type="EMBL" id="JAGQKX010000005">
    <property type="protein sequence ID" value="MCA9389835.1"/>
    <property type="molecule type" value="Genomic_DNA"/>
</dbReference>
<organism evidence="1 2">
    <name type="scientific">candidate division WWE3 bacterium</name>
    <dbReference type="NCBI Taxonomy" id="2053526"/>
    <lineage>
        <taxon>Bacteria</taxon>
        <taxon>Katanobacteria</taxon>
    </lineage>
</organism>
<evidence type="ECO:0000313" key="1">
    <source>
        <dbReference type="EMBL" id="MCA9389835.1"/>
    </source>
</evidence>
<dbReference type="Proteomes" id="UP000701698">
    <property type="component" value="Unassembled WGS sequence"/>
</dbReference>